<dbReference type="Pfam" id="PF13420">
    <property type="entry name" value="Acetyltransf_4"/>
    <property type="match status" value="1"/>
</dbReference>
<dbReference type="SUPFAM" id="SSF55729">
    <property type="entry name" value="Acyl-CoA N-acyltransferases (Nat)"/>
    <property type="match status" value="1"/>
</dbReference>
<dbReference type="PANTHER" id="PTHR43072:SF23">
    <property type="entry name" value="UPF0039 PROTEIN C11D3.02C"/>
    <property type="match status" value="1"/>
</dbReference>
<dbReference type="InterPro" id="IPR000182">
    <property type="entry name" value="GNAT_dom"/>
</dbReference>
<evidence type="ECO:0000259" key="5">
    <source>
        <dbReference type="PROSITE" id="PS51186"/>
    </source>
</evidence>
<comment type="catalytic activity">
    <reaction evidence="3">
        <text>L-methionine sulfoximine + acetyl-CoA = N-acetyl-L-methionine sulfoximine + CoA + H(+)</text>
        <dbReference type="Rhea" id="RHEA:47660"/>
        <dbReference type="ChEBI" id="CHEBI:15378"/>
        <dbReference type="ChEBI" id="CHEBI:57287"/>
        <dbReference type="ChEBI" id="CHEBI:57288"/>
        <dbReference type="ChEBI" id="CHEBI:87826"/>
        <dbReference type="ChEBI" id="CHEBI:87827"/>
    </reaction>
</comment>
<dbReference type="EMBL" id="CP065673">
    <property type="protein sequence ID" value="QPS20103.1"/>
    <property type="molecule type" value="Genomic_DNA"/>
</dbReference>
<gene>
    <name evidence="7" type="primary">yncA</name>
    <name evidence="6" type="ORF">I6G64_21465</name>
    <name evidence="7" type="ORF">NCTC12961_03953</name>
</gene>
<dbReference type="STRING" id="82996.ADP72_19810"/>
<dbReference type="GO" id="GO:0016747">
    <property type="term" value="F:acyltransferase activity, transferring groups other than amino-acyl groups"/>
    <property type="evidence" value="ECO:0007669"/>
    <property type="project" value="InterPro"/>
</dbReference>
<dbReference type="InterPro" id="IPR016181">
    <property type="entry name" value="Acyl_CoA_acyltransferase"/>
</dbReference>
<evidence type="ECO:0000256" key="3">
    <source>
        <dbReference type="ARBA" id="ARBA00050603"/>
    </source>
</evidence>
<dbReference type="PROSITE" id="PS51186">
    <property type="entry name" value="GNAT"/>
    <property type="match status" value="1"/>
</dbReference>
<reference evidence="7 8" key="1">
    <citation type="submission" date="2018-06" db="EMBL/GenBank/DDBJ databases">
        <authorList>
            <consortium name="Pathogen Informatics"/>
            <person name="Doyle S."/>
        </authorList>
    </citation>
    <scope>NUCLEOTIDE SEQUENCE [LARGE SCALE GENOMIC DNA]</scope>
    <source>
        <strain evidence="7 8">NCTC12961</strain>
    </source>
</reference>
<dbReference type="Proteomes" id="UP000594967">
    <property type="component" value="Chromosome"/>
</dbReference>
<name>A0A2X4UXH2_SERPL</name>
<dbReference type="EC" id="2.3.1.-" evidence="7"/>
<dbReference type="PANTHER" id="PTHR43072">
    <property type="entry name" value="N-ACETYLTRANSFERASE"/>
    <property type="match status" value="1"/>
</dbReference>
<evidence type="ECO:0000256" key="1">
    <source>
        <dbReference type="ARBA" id="ARBA00022679"/>
    </source>
</evidence>
<protein>
    <submittedName>
        <fullName evidence="6">N-acetyltransferase</fullName>
    </submittedName>
    <submittedName>
        <fullName evidence="7">N-acyltransferase YncA</fullName>
        <ecNumber evidence="7">2.3.1.-</ecNumber>
    </submittedName>
</protein>
<dbReference type="EMBL" id="LS483469">
    <property type="protein sequence ID" value="SQI43573.1"/>
    <property type="molecule type" value="Genomic_DNA"/>
</dbReference>
<evidence type="ECO:0000256" key="2">
    <source>
        <dbReference type="ARBA" id="ARBA00023315"/>
    </source>
</evidence>
<feature type="domain" description="N-acetyltransferase" evidence="5">
    <location>
        <begin position="1"/>
        <end position="159"/>
    </location>
</feature>
<sequence>MLIRNATITDSEGIAAIYNDAVLNTTAIWNELTVDAANRAAWMAERQAAGYPVLVANNEAGEVIGYASFGDWRAWDGYRHTVEHSVYVRRDSRGGGVGKTLLTALIEQARAIGKHVMVAGIESGNTASIQLHFNLGFQNVGRMSEVGAKFGQWLDLTFLQLQLDHEKSPPVR</sequence>
<dbReference type="AlphaFoldDB" id="A0A2X4UXH2"/>
<dbReference type="CDD" id="cd04301">
    <property type="entry name" value="NAT_SF"/>
    <property type="match status" value="1"/>
</dbReference>
<dbReference type="RefSeq" id="WP_063196929.1">
    <property type="nucleotide sequence ID" value="NZ_CAMITG010000005.1"/>
</dbReference>
<reference evidence="6 9" key="2">
    <citation type="submission" date="2020-12" db="EMBL/GenBank/DDBJ databases">
        <title>FDA dAtabase for Regulatory Grade micrObial Sequences (FDA-ARGOS): Supporting development and validation of Infectious Disease Dx tests.</title>
        <authorList>
            <person name="Sproer C."/>
            <person name="Gronow S."/>
            <person name="Severitt S."/>
            <person name="Schroder I."/>
            <person name="Tallon L."/>
            <person name="Sadzewicz L."/>
            <person name="Zhao X."/>
            <person name="Boylan J."/>
            <person name="Ott S."/>
            <person name="Bowen H."/>
            <person name="Vavikolanu K."/>
            <person name="Mehta A."/>
            <person name="Aluvathingal J."/>
            <person name="Nadendla S."/>
            <person name="Lowell S."/>
            <person name="Myers T."/>
            <person name="Yan Y."/>
            <person name="Sichtig H."/>
        </authorList>
    </citation>
    <scope>NUCLEOTIDE SEQUENCE [LARGE SCALE GENOMIC DNA]</scope>
    <source>
        <strain evidence="6 9">FDAARGOS_907</strain>
    </source>
</reference>
<evidence type="ECO:0000313" key="9">
    <source>
        <dbReference type="Proteomes" id="UP000594967"/>
    </source>
</evidence>
<proteinExistence type="predicted"/>
<evidence type="ECO:0000256" key="4">
    <source>
        <dbReference type="ARBA" id="ARBA00051334"/>
    </source>
</evidence>
<evidence type="ECO:0000313" key="7">
    <source>
        <dbReference type="EMBL" id="SQI43573.1"/>
    </source>
</evidence>
<accession>A0A2X4UXH2</accession>
<evidence type="ECO:0000313" key="6">
    <source>
        <dbReference type="EMBL" id="QPS20103.1"/>
    </source>
</evidence>
<dbReference type="Proteomes" id="UP000248897">
    <property type="component" value="Chromosome 1"/>
</dbReference>
<keyword evidence="9" id="KW-1185">Reference proteome</keyword>
<dbReference type="FunFam" id="3.40.630.30:FF:000026">
    <property type="entry name" value="Phosphinothricin acetyltransferase"/>
    <property type="match status" value="1"/>
</dbReference>
<comment type="catalytic activity">
    <reaction evidence="4">
        <text>L-methionine sulfone + acetyl-CoA = N-acetyl-L-methionine sulfone + CoA + H(+)</text>
        <dbReference type="Rhea" id="RHEA:47656"/>
        <dbReference type="ChEBI" id="CHEBI:15378"/>
        <dbReference type="ChEBI" id="CHEBI:57287"/>
        <dbReference type="ChEBI" id="CHEBI:57288"/>
        <dbReference type="ChEBI" id="CHEBI:87824"/>
        <dbReference type="ChEBI" id="CHEBI:87825"/>
    </reaction>
</comment>
<keyword evidence="2 7" id="KW-0012">Acyltransferase</keyword>
<evidence type="ECO:0000313" key="8">
    <source>
        <dbReference type="Proteomes" id="UP000248897"/>
    </source>
</evidence>
<organism evidence="7 8">
    <name type="scientific">Serratia plymuthica</name>
    <dbReference type="NCBI Taxonomy" id="82996"/>
    <lineage>
        <taxon>Bacteria</taxon>
        <taxon>Pseudomonadati</taxon>
        <taxon>Pseudomonadota</taxon>
        <taxon>Gammaproteobacteria</taxon>
        <taxon>Enterobacterales</taxon>
        <taxon>Yersiniaceae</taxon>
        <taxon>Serratia</taxon>
    </lineage>
</organism>
<dbReference type="Gene3D" id="3.40.630.30">
    <property type="match status" value="1"/>
</dbReference>
<keyword evidence="1 7" id="KW-0808">Transferase</keyword>